<dbReference type="EMBL" id="BGPR01000354">
    <property type="protein sequence ID" value="GBM15084.1"/>
    <property type="molecule type" value="Genomic_DNA"/>
</dbReference>
<sequence>MKSAKSVESIRRTKKYIAGYVMFDKSISAPMFQEKILSYDKNKQRFINMFRFKFQKEGFIVKQAEEDADYLIKSALEIEKWSQCVVVVGEGWF</sequence>
<proteinExistence type="predicted"/>
<name>A0A4Y2DGU8_ARAVE</name>
<dbReference type="Proteomes" id="UP000499080">
    <property type="component" value="Unassembled WGS sequence"/>
</dbReference>
<evidence type="ECO:0000313" key="2">
    <source>
        <dbReference type="Proteomes" id="UP000499080"/>
    </source>
</evidence>
<organism evidence="1 2">
    <name type="scientific">Araneus ventricosus</name>
    <name type="common">Orbweaver spider</name>
    <name type="synonym">Epeira ventricosa</name>
    <dbReference type="NCBI Taxonomy" id="182803"/>
    <lineage>
        <taxon>Eukaryota</taxon>
        <taxon>Metazoa</taxon>
        <taxon>Ecdysozoa</taxon>
        <taxon>Arthropoda</taxon>
        <taxon>Chelicerata</taxon>
        <taxon>Arachnida</taxon>
        <taxon>Araneae</taxon>
        <taxon>Araneomorphae</taxon>
        <taxon>Entelegynae</taxon>
        <taxon>Araneoidea</taxon>
        <taxon>Araneidae</taxon>
        <taxon>Araneus</taxon>
    </lineage>
</organism>
<dbReference type="OrthoDB" id="6156427at2759"/>
<protein>
    <submittedName>
        <fullName evidence="1">Uncharacterized protein</fullName>
    </submittedName>
</protein>
<comment type="caution">
    <text evidence="1">The sequence shown here is derived from an EMBL/GenBank/DDBJ whole genome shotgun (WGS) entry which is preliminary data.</text>
</comment>
<gene>
    <name evidence="1" type="ORF">AVEN_150101_1</name>
</gene>
<accession>A0A4Y2DGU8</accession>
<dbReference type="AlphaFoldDB" id="A0A4Y2DGU8"/>
<evidence type="ECO:0000313" key="1">
    <source>
        <dbReference type="EMBL" id="GBM15084.1"/>
    </source>
</evidence>
<reference evidence="1 2" key="1">
    <citation type="journal article" date="2019" name="Sci. Rep.">
        <title>Orb-weaving spider Araneus ventricosus genome elucidates the spidroin gene catalogue.</title>
        <authorList>
            <person name="Kono N."/>
            <person name="Nakamura H."/>
            <person name="Ohtoshi R."/>
            <person name="Moran D.A.P."/>
            <person name="Shinohara A."/>
            <person name="Yoshida Y."/>
            <person name="Fujiwara M."/>
            <person name="Mori M."/>
            <person name="Tomita M."/>
            <person name="Arakawa K."/>
        </authorList>
    </citation>
    <scope>NUCLEOTIDE SEQUENCE [LARGE SCALE GENOMIC DNA]</scope>
</reference>
<keyword evidence="2" id="KW-1185">Reference proteome</keyword>